<evidence type="ECO:0000313" key="2">
    <source>
        <dbReference type="EMBL" id="MDQ0159458.1"/>
    </source>
</evidence>
<dbReference type="InterPro" id="IPR046049">
    <property type="entry name" value="DUF6007"/>
</dbReference>
<evidence type="ECO:0000256" key="1">
    <source>
        <dbReference type="SAM" id="Phobius"/>
    </source>
</evidence>
<gene>
    <name evidence="2" type="ORF">J2S77_001422</name>
</gene>
<proteinExistence type="predicted"/>
<keyword evidence="1" id="KW-1133">Transmembrane helix</keyword>
<keyword evidence="3" id="KW-1185">Reference proteome</keyword>
<accession>A0ABT9VES4</accession>
<dbReference type="EMBL" id="JAUSTQ010000004">
    <property type="protein sequence ID" value="MDQ0159458.1"/>
    <property type="molecule type" value="Genomic_DNA"/>
</dbReference>
<feature type="transmembrane region" description="Helical" evidence="1">
    <location>
        <begin position="12"/>
        <end position="30"/>
    </location>
</feature>
<keyword evidence="1" id="KW-0472">Membrane</keyword>
<name>A0ABT9VES4_9BACI</name>
<dbReference type="RefSeq" id="WP_306975952.1">
    <property type="nucleotide sequence ID" value="NZ_JAUSTQ010000004.1"/>
</dbReference>
<keyword evidence="1" id="KW-0812">Transmembrane</keyword>
<feature type="transmembrane region" description="Helical" evidence="1">
    <location>
        <begin position="36"/>
        <end position="56"/>
    </location>
</feature>
<organism evidence="2 3">
    <name type="scientific">Alkalibacillus salilacus</name>
    <dbReference type="NCBI Taxonomy" id="284582"/>
    <lineage>
        <taxon>Bacteria</taxon>
        <taxon>Bacillati</taxon>
        <taxon>Bacillota</taxon>
        <taxon>Bacilli</taxon>
        <taxon>Bacillales</taxon>
        <taxon>Bacillaceae</taxon>
        <taxon>Alkalibacillus</taxon>
    </lineage>
</organism>
<protein>
    <submittedName>
        <fullName evidence="2">Uncharacterized protein</fullName>
    </submittedName>
</protein>
<sequence length="68" mass="7944">MDSHLTNVFNRIGILDLIFLIPMLFLFAYLPDDHVWSVFVNLVIVVFFSFGLAMAFHATMDYFKKRAN</sequence>
<evidence type="ECO:0000313" key="3">
    <source>
        <dbReference type="Proteomes" id="UP001224359"/>
    </source>
</evidence>
<dbReference type="Pfam" id="PF19470">
    <property type="entry name" value="DUF6007"/>
    <property type="match status" value="1"/>
</dbReference>
<dbReference type="Proteomes" id="UP001224359">
    <property type="component" value="Unassembled WGS sequence"/>
</dbReference>
<reference evidence="2 3" key="1">
    <citation type="submission" date="2023-07" db="EMBL/GenBank/DDBJ databases">
        <title>Genomic Encyclopedia of Type Strains, Phase IV (KMG-IV): sequencing the most valuable type-strain genomes for metagenomic binning, comparative biology and taxonomic classification.</title>
        <authorList>
            <person name="Goeker M."/>
        </authorList>
    </citation>
    <scope>NUCLEOTIDE SEQUENCE [LARGE SCALE GENOMIC DNA]</scope>
    <source>
        <strain evidence="2 3">DSM 16460</strain>
    </source>
</reference>
<comment type="caution">
    <text evidence="2">The sequence shown here is derived from an EMBL/GenBank/DDBJ whole genome shotgun (WGS) entry which is preliminary data.</text>
</comment>